<evidence type="ECO:0000256" key="6">
    <source>
        <dbReference type="ARBA" id="ARBA00022840"/>
    </source>
</evidence>
<dbReference type="InterPro" id="IPR011009">
    <property type="entry name" value="Kinase-like_dom_sf"/>
</dbReference>
<evidence type="ECO:0000256" key="8">
    <source>
        <dbReference type="ARBA" id="ARBA00048679"/>
    </source>
</evidence>
<dbReference type="GO" id="GO:0004674">
    <property type="term" value="F:protein serine/threonine kinase activity"/>
    <property type="evidence" value="ECO:0007669"/>
    <property type="project" value="UniProtKB-KW"/>
</dbReference>
<feature type="region of interest" description="Disordered" evidence="10">
    <location>
        <begin position="819"/>
        <end position="851"/>
    </location>
</feature>
<feature type="compositionally biased region" description="Low complexity" evidence="10">
    <location>
        <begin position="665"/>
        <end position="677"/>
    </location>
</feature>
<dbReference type="Gene3D" id="1.10.510.10">
    <property type="entry name" value="Transferase(Phosphotransferase) domain 1"/>
    <property type="match status" value="1"/>
</dbReference>
<name>A0AB34J0J9_PRYPA</name>
<dbReference type="GO" id="GO:0005524">
    <property type="term" value="F:ATP binding"/>
    <property type="evidence" value="ECO:0007669"/>
    <property type="project" value="UniProtKB-UniRule"/>
</dbReference>
<dbReference type="PROSITE" id="PS00108">
    <property type="entry name" value="PROTEIN_KINASE_ST"/>
    <property type="match status" value="1"/>
</dbReference>
<feature type="region of interest" description="Disordered" evidence="10">
    <location>
        <begin position="661"/>
        <end position="681"/>
    </location>
</feature>
<feature type="compositionally biased region" description="Basic and acidic residues" evidence="10">
    <location>
        <begin position="491"/>
        <end position="501"/>
    </location>
</feature>
<dbReference type="EC" id="2.7.11.1" evidence="1"/>
<dbReference type="InterPro" id="IPR051131">
    <property type="entry name" value="NEK_Ser/Thr_kinase_NIMA"/>
</dbReference>
<proteinExistence type="predicted"/>
<dbReference type="PANTHER" id="PTHR44899:SF3">
    <property type="entry name" value="SERINE_THREONINE-PROTEIN KINASE NEK1"/>
    <property type="match status" value="1"/>
</dbReference>
<dbReference type="Pfam" id="PF00069">
    <property type="entry name" value="Pkinase"/>
    <property type="match status" value="1"/>
</dbReference>
<dbReference type="EMBL" id="JBGBPQ010000015">
    <property type="protein sequence ID" value="KAL1510706.1"/>
    <property type="molecule type" value="Genomic_DNA"/>
</dbReference>
<keyword evidence="2" id="KW-0723">Serine/threonine-protein kinase</keyword>
<dbReference type="SUPFAM" id="SSF56112">
    <property type="entry name" value="Protein kinase-like (PK-like)"/>
    <property type="match status" value="1"/>
</dbReference>
<comment type="catalytic activity">
    <reaction evidence="8">
        <text>L-seryl-[protein] + ATP = O-phospho-L-seryl-[protein] + ADP + H(+)</text>
        <dbReference type="Rhea" id="RHEA:17989"/>
        <dbReference type="Rhea" id="RHEA-COMP:9863"/>
        <dbReference type="Rhea" id="RHEA-COMP:11604"/>
        <dbReference type="ChEBI" id="CHEBI:15378"/>
        <dbReference type="ChEBI" id="CHEBI:29999"/>
        <dbReference type="ChEBI" id="CHEBI:30616"/>
        <dbReference type="ChEBI" id="CHEBI:83421"/>
        <dbReference type="ChEBI" id="CHEBI:456216"/>
        <dbReference type="EC" id="2.7.11.1"/>
    </reaction>
</comment>
<feature type="compositionally biased region" description="Basic and acidic residues" evidence="10">
    <location>
        <begin position="898"/>
        <end position="912"/>
    </location>
</feature>
<keyword evidence="13" id="KW-1185">Reference proteome</keyword>
<comment type="caution">
    <text evidence="12">The sequence shown here is derived from an EMBL/GenBank/DDBJ whole genome shotgun (WGS) entry which is preliminary data.</text>
</comment>
<dbReference type="CDD" id="cd08215">
    <property type="entry name" value="STKc_Nek"/>
    <property type="match status" value="1"/>
</dbReference>
<feature type="domain" description="Protein kinase" evidence="11">
    <location>
        <begin position="4"/>
        <end position="265"/>
    </location>
</feature>
<evidence type="ECO:0000259" key="11">
    <source>
        <dbReference type="PROSITE" id="PS50011"/>
    </source>
</evidence>
<feature type="binding site" evidence="9">
    <location>
        <position position="35"/>
    </location>
    <ligand>
        <name>ATP</name>
        <dbReference type="ChEBI" id="CHEBI:30616"/>
    </ligand>
</feature>
<dbReference type="PROSITE" id="PS00107">
    <property type="entry name" value="PROTEIN_KINASE_ATP"/>
    <property type="match status" value="1"/>
</dbReference>
<evidence type="ECO:0000256" key="9">
    <source>
        <dbReference type="PROSITE-ProRule" id="PRU10141"/>
    </source>
</evidence>
<dbReference type="InterPro" id="IPR008271">
    <property type="entry name" value="Ser/Thr_kinase_AS"/>
</dbReference>
<feature type="region of interest" description="Disordered" evidence="10">
    <location>
        <begin position="898"/>
        <end position="921"/>
    </location>
</feature>
<sequence length="1002" mass="110257">MERYKPLKLLGKGSFGVVFLVREAGVGTSKLWVMKQIALAGLSSRDRRSAFLEVELLRELHHPHICSYRDSFVNRPTNQLCVLMTYCEGGDLHRRVQKVKQERKRFSEAVVLRWSCQLALALQYIHERHNLIHRDVKSQNTFLRADDSLMLGDFGVSIVLDSPTDLAKTCVGTPFYMCPELVRKQKYSNKADMWAFGIVIYELTTLSYAFDANNMQGLMSKILRGRYPPIPAHYSAELRALVDELLRTKAHERPSATQFLQRPVVRAALGGEAGASAPQGGEGGGCAKPAASGRGGEGGAPHARGGERHAACGGRGAGRGERDAAAQKEKLRQQLQQLEEQRRQLVMKRRNLCLKQKREAKRQPPHLPRRLARALALPARHTGHSLLSPHTFRMHCRGGQQPRVPNANVTKQLGDRPGDFVQPSSKARQPALQQRRPPPPPLVLRKPSPPALRAEERAQVAMAPPPQPMERREPPRRKMVQHEVVPSSRQAEQRRESQARGDEIQALIQQFLTDAKGPGAGAQPSKAEEQAMWNEFLCERGVMQAPPSPAEGKSAGSPHGVPPRLASQLSDAEAEAIVAEEVASLVAQEAAASMAEVAAEEEAARQARLANKSADELLDHTMAALLDFSPPATPNAANVRKPAPLPLEDFTAALHSVRWAATSRPSTSGSSGPVTVDGEGGEIDGVEVAEEDLDDEEWDAEELDADALLDGEAHLTAPQRRAALDELEATLGACELSIQAAAPLARRPSAFAPSLSPPTRLQLAIPSPLRSFTPPRPTCFQLLRATLAPEVPSERRTSREPAAMGPAAVDALLRTLPPARYADAPPPAGGGHTSSPQAHEERRRASSVEVEDWTLTPGLARQQQQVQAALTEIDVTPRRLNDEGVQLELAHLVEGHWRDFDSSPGDDSRLEPASDEEDEDVDADGNMFEYRLKERDLRAECVKEIGEDLFVQVYEYLKVYGSDNTDFDEQMRRDLVSILGESKLKYWPLIDMYILSEDLEVD</sequence>
<dbReference type="AlphaFoldDB" id="A0AB34J0J9"/>
<comment type="catalytic activity">
    <reaction evidence="7">
        <text>L-threonyl-[protein] + ATP = O-phospho-L-threonyl-[protein] + ADP + H(+)</text>
        <dbReference type="Rhea" id="RHEA:46608"/>
        <dbReference type="Rhea" id="RHEA-COMP:11060"/>
        <dbReference type="Rhea" id="RHEA-COMP:11605"/>
        <dbReference type="ChEBI" id="CHEBI:15378"/>
        <dbReference type="ChEBI" id="CHEBI:30013"/>
        <dbReference type="ChEBI" id="CHEBI:30616"/>
        <dbReference type="ChEBI" id="CHEBI:61977"/>
        <dbReference type="ChEBI" id="CHEBI:456216"/>
        <dbReference type="EC" id="2.7.11.1"/>
    </reaction>
</comment>
<keyword evidence="3" id="KW-0808">Transferase</keyword>
<protein>
    <recommendedName>
        <fullName evidence="1">non-specific serine/threonine protein kinase</fullName>
        <ecNumber evidence="1">2.7.11.1</ecNumber>
    </recommendedName>
</protein>
<evidence type="ECO:0000256" key="5">
    <source>
        <dbReference type="ARBA" id="ARBA00022777"/>
    </source>
</evidence>
<feature type="region of interest" description="Disordered" evidence="10">
    <location>
        <begin position="272"/>
        <end position="331"/>
    </location>
</feature>
<gene>
    <name evidence="12" type="ORF">AB1Y20_006999</name>
</gene>
<dbReference type="Gene3D" id="3.30.200.20">
    <property type="entry name" value="Phosphorylase Kinase, domain 1"/>
    <property type="match status" value="1"/>
</dbReference>
<feature type="compositionally biased region" description="Pro residues" evidence="10">
    <location>
        <begin position="436"/>
        <end position="450"/>
    </location>
</feature>
<evidence type="ECO:0000256" key="3">
    <source>
        <dbReference type="ARBA" id="ARBA00022679"/>
    </source>
</evidence>
<dbReference type="Proteomes" id="UP001515480">
    <property type="component" value="Unassembled WGS sequence"/>
</dbReference>
<organism evidence="12 13">
    <name type="scientific">Prymnesium parvum</name>
    <name type="common">Toxic golden alga</name>
    <dbReference type="NCBI Taxonomy" id="97485"/>
    <lineage>
        <taxon>Eukaryota</taxon>
        <taxon>Haptista</taxon>
        <taxon>Haptophyta</taxon>
        <taxon>Prymnesiophyceae</taxon>
        <taxon>Prymnesiales</taxon>
        <taxon>Prymnesiaceae</taxon>
        <taxon>Prymnesium</taxon>
    </lineage>
</organism>
<dbReference type="SMART" id="SM00220">
    <property type="entry name" value="S_TKc"/>
    <property type="match status" value="1"/>
</dbReference>
<accession>A0AB34J0J9</accession>
<evidence type="ECO:0000256" key="1">
    <source>
        <dbReference type="ARBA" id="ARBA00012513"/>
    </source>
</evidence>
<evidence type="ECO:0000256" key="7">
    <source>
        <dbReference type="ARBA" id="ARBA00047899"/>
    </source>
</evidence>
<dbReference type="InterPro" id="IPR017441">
    <property type="entry name" value="Protein_kinase_ATP_BS"/>
</dbReference>
<evidence type="ECO:0000313" key="13">
    <source>
        <dbReference type="Proteomes" id="UP001515480"/>
    </source>
</evidence>
<feature type="compositionally biased region" description="Basic and acidic residues" evidence="10">
    <location>
        <begin position="318"/>
        <end position="331"/>
    </location>
</feature>
<evidence type="ECO:0000256" key="4">
    <source>
        <dbReference type="ARBA" id="ARBA00022741"/>
    </source>
</evidence>
<evidence type="ECO:0000256" key="10">
    <source>
        <dbReference type="SAM" id="MobiDB-lite"/>
    </source>
</evidence>
<evidence type="ECO:0000313" key="12">
    <source>
        <dbReference type="EMBL" id="KAL1510706.1"/>
    </source>
</evidence>
<dbReference type="PROSITE" id="PS50011">
    <property type="entry name" value="PROTEIN_KINASE_DOM"/>
    <property type="match status" value="1"/>
</dbReference>
<keyword evidence="6 9" id="KW-0067">ATP-binding</keyword>
<feature type="region of interest" description="Disordered" evidence="10">
    <location>
        <begin position="394"/>
        <end position="501"/>
    </location>
</feature>
<reference evidence="12 13" key="1">
    <citation type="journal article" date="2024" name="Science">
        <title>Giant polyketide synthase enzymes in the biosynthesis of giant marine polyether toxins.</title>
        <authorList>
            <person name="Fallon T.R."/>
            <person name="Shende V.V."/>
            <person name="Wierzbicki I.H."/>
            <person name="Pendleton A.L."/>
            <person name="Watervoot N.F."/>
            <person name="Auber R.P."/>
            <person name="Gonzalez D.J."/>
            <person name="Wisecaver J.H."/>
            <person name="Moore B.S."/>
        </authorList>
    </citation>
    <scope>NUCLEOTIDE SEQUENCE [LARGE SCALE GENOMIC DNA]</scope>
    <source>
        <strain evidence="12 13">12B1</strain>
    </source>
</reference>
<feature type="region of interest" description="Disordered" evidence="10">
    <location>
        <begin position="544"/>
        <end position="565"/>
    </location>
</feature>
<dbReference type="InterPro" id="IPR000719">
    <property type="entry name" value="Prot_kinase_dom"/>
</dbReference>
<evidence type="ECO:0000256" key="2">
    <source>
        <dbReference type="ARBA" id="ARBA00022527"/>
    </source>
</evidence>
<keyword evidence="5" id="KW-0418">Kinase</keyword>
<keyword evidence="4 9" id="KW-0547">Nucleotide-binding</keyword>
<dbReference type="PANTHER" id="PTHR44899">
    <property type="entry name" value="CAMK FAMILY PROTEIN KINASE"/>
    <property type="match status" value="1"/>
</dbReference>